<comment type="caution">
    <text evidence="7">The sequence shown here is derived from an EMBL/GenBank/DDBJ whole genome shotgun (WGS) entry which is preliminary data.</text>
</comment>
<comment type="cofactor">
    <cofactor evidence="1 6">
        <name>heme</name>
        <dbReference type="ChEBI" id="CHEBI:30413"/>
    </cofactor>
</comment>
<dbReference type="PANTHER" id="PTHR46206">
    <property type="entry name" value="CYTOCHROME P450"/>
    <property type="match status" value="1"/>
</dbReference>
<evidence type="ECO:0000256" key="6">
    <source>
        <dbReference type="PIRSR" id="PIRSR602403-1"/>
    </source>
</evidence>
<dbReference type="Proteomes" id="UP001358417">
    <property type="component" value="Unassembled WGS sequence"/>
</dbReference>
<dbReference type="InterPro" id="IPR002403">
    <property type="entry name" value="Cyt_P450_E_grp-IV"/>
</dbReference>
<name>A0AAV9MVA8_9EURO</name>
<keyword evidence="6" id="KW-0349">Heme</keyword>
<dbReference type="GO" id="GO:0016705">
    <property type="term" value="F:oxidoreductase activity, acting on paired donors, with incorporation or reduction of molecular oxygen"/>
    <property type="evidence" value="ECO:0007669"/>
    <property type="project" value="InterPro"/>
</dbReference>
<evidence type="ECO:0000256" key="5">
    <source>
        <dbReference type="ARBA" id="ARBA00023004"/>
    </source>
</evidence>
<sequence length="141" mass="15724">MNRILTQDYTFKCSGLKLPKGAMITAPAAAIATDPETFPEPNTFDEHRYLRLREQHKESSRSLVLGMSTIDSLGFGLGNQACPGRFLAVNNLKLMMAKLMAEWDLSLESNGQKFQGPRPSMEYNDFSVVPPSKLSIRVTKN</sequence>
<proteinExistence type="inferred from homology"/>
<evidence type="ECO:0000256" key="4">
    <source>
        <dbReference type="ARBA" id="ARBA00023002"/>
    </source>
</evidence>
<dbReference type="InterPro" id="IPR001128">
    <property type="entry name" value="Cyt_P450"/>
</dbReference>
<evidence type="ECO:0000256" key="3">
    <source>
        <dbReference type="ARBA" id="ARBA00022723"/>
    </source>
</evidence>
<dbReference type="PANTHER" id="PTHR46206:SF4">
    <property type="entry name" value="P450, PUTATIVE (EUROFUNG)-RELATED"/>
    <property type="match status" value="1"/>
</dbReference>
<reference evidence="7 8" key="1">
    <citation type="submission" date="2023-08" db="EMBL/GenBank/DDBJ databases">
        <title>Black Yeasts Isolated from many extreme environments.</title>
        <authorList>
            <person name="Coleine C."/>
            <person name="Stajich J.E."/>
            <person name="Selbmann L."/>
        </authorList>
    </citation>
    <scope>NUCLEOTIDE SEQUENCE [LARGE SCALE GENOMIC DNA]</scope>
    <source>
        <strain evidence="7 8">CCFEE 5792</strain>
    </source>
</reference>
<dbReference type="AlphaFoldDB" id="A0AAV9MVA8"/>
<protein>
    <submittedName>
        <fullName evidence="7">Uncharacterized protein</fullName>
    </submittedName>
</protein>
<gene>
    <name evidence="7" type="ORF">LTR84_008968</name>
</gene>
<dbReference type="GO" id="GO:0005506">
    <property type="term" value="F:iron ion binding"/>
    <property type="evidence" value="ECO:0007669"/>
    <property type="project" value="InterPro"/>
</dbReference>
<dbReference type="Gene3D" id="1.10.630.10">
    <property type="entry name" value="Cytochrome P450"/>
    <property type="match status" value="1"/>
</dbReference>
<feature type="binding site" description="axial binding residue" evidence="6">
    <location>
        <position position="82"/>
    </location>
    <ligand>
        <name>heme</name>
        <dbReference type="ChEBI" id="CHEBI:30413"/>
    </ligand>
    <ligandPart>
        <name>Fe</name>
        <dbReference type="ChEBI" id="CHEBI:18248"/>
    </ligandPart>
</feature>
<dbReference type="PRINTS" id="PR00465">
    <property type="entry name" value="EP450IV"/>
</dbReference>
<accession>A0AAV9MVA8</accession>
<organism evidence="7 8">
    <name type="scientific">Exophiala bonariae</name>
    <dbReference type="NCBI Taxonomy" id="1690606"/>
    <lineage>
        <taxon>Eukaryota</taxon>
        <taxon>Fungi</taxon>
        <taxon>Dikarya</taxon>
        <taxon>Ascomycota</taxon>
        <taxon>Pezizomycotina</taxon>
        <taxon>Eurotiomycetes</taxon>
        <taxon>Chaetothyriomycetidae</taxon>
        <taxon>Chaetothyriales</taxon>
        <taxon>Herpotrichiellaceae</taxon>
        <taxon>Exophiala</taxon>
    </lineage>
</organism>
<dbReference type="Pfam" id="PF00067">
    <property type="entry name" value="p450"/>
    <property type="match status" value="1"/>
</dbReference>
<evidence type="ECO:0000256" key="1">
    <source>
        <dbReference type="ARBA" id="ARBA00001971"/>
    </source>
</evidence>
<dbReference type="GO" id="GO:0004497">
    <property type="term" value="F:monooxygenase activity"/>
    <property type="evidence" value="ECO:0007669"/>
    <property type="project" value="InterPro"/>
</dbReference>
<evidence type="ECO:0000256" key="2">
    <source>
        <dbReference type="ARBA" id="ARBA00010617"/>
    </source>
</evidence>
<keyword evidence="5 6" id="KW-0408">Iron</keyword>
<dbReference type="GeneID" id="89977129"/>
<comment type="similarity">
    <text evidence="2">Belongs to the cytochrome P450 family.</text>
</comment>
<keyword evidence="8" id="KW-1185">Reference proteome</keyword>
<keyword evidence="4" id="KW-0560">Oxidoreductase</keyword>
<dbReference type="SUPFAM" id="SSF48264">
    <property type="entry name" value="Cytochrome P450"/>
    <property type="match status" value="1"/>
</dbReference>
<evidence type="ECO:0000313" key="7">
    <source>
        <dbReference type="EMBL" id="KAK5045599.1"/>
    </source>
</evidence>
<dbReference type="GO" id="GO:0020037">
    <property type="term" value="F:heme binding"/>
    <property type="evidence" value="ECO:0007669"/>
    <property type="project" value="InterPro"/>
</dbReference>
<evidence type="ECO:0000313" key="8">
    <source>
        <dbReference type="Proteomes" id="UP001358417"/>
    </source>
</evidence>
<dbReference type="RefSeq" id="XP_064701217.1">
    <property type="nucleotide sequence ID" value="XM_064852510.1"/>
</dbReference>
<keyword evidence="3 6" id="KW-0479">Metal-binding</keyword>
<dbReference type="EMBL" id="JAVRRD010000035">
    <property type="protein sequence ID" value="KAK5045599.1"/>
    <property type="molecule type" value="Genomic_DNA"/>
</dbReference>
<dbReference type="InterPro" id="IPR036396">
    <property type="entry name" value="Cyt_P450_sf"/>
</dbReference>